<organism evidence="1 2">
    <name type="scientific">Leclercia adecarboxylata</name>
    <dbReference type="NCBI Taxonomy" id="83655"/>
    <lineage>
        <taxon>Bacteria</taxon>
        <taxon>Pseudomonadati</taxon>
        <taxon>Pseudomonadota</taxon>
        <taxon>Gammaproteobacteria</taxon>
        <taxon>Enterobacterales</taxon>
        <taxon>Enterobacteriaceae</taxon>
        <taxon>Leclercia</taxon>
    </lineage>
</organism>
<dbReference type="EMBL" id="LR590464">
    <property type="protein sequence ID" value="VTP69269.1"/>
    <property type="molecule type" value="Genomic_DNA"/>
</dbReference>
<gene>
    <name evidence="1" type="ORF">NCTC13032_04170</name>
</gene>
<proteinExistence type="predicted"/>
<dbReference type="AlphaFoldDB" id="A0A4U9I2C6"/>
<accession>A0A4U9I2C6</accession>
<protein>
    <submittedName>
        <fullName evidence="1">Uncharacterized protein</fullName>
    </submittedName>
</protein>
<evidence type="ECO:0000313" key="2">
    <source>
        <dbReference type="Proteomes" id="UP000310719"/>
    </source>
</evidence>
<reference evidence="1 2" key="1">
    <citation type="submission" date="2019-05" db="EMBL/GenBank/DDBJ databases">
        <authorList>
            <consortium name="Pathogen Informatics"/>
        </authorList>
    </citation>
    <scope>NUCLEOTIDE SEQUENCE [LARGE SCALE GENOMIC DNA]</scope>
    <source>
        <strain evidence="1 2">NCTC13032</strain>
    </source>
</reference>
<dbReference type="Proteomes" id="UP000310719">
    <property type="component" value="Chromosome"/>
</dbReference>
<evidence type="ECO:0000313" key="1">
    <source>
        <dbReference type="EMBL" id="VTP69269.1"/>
    </source>
</evidence>
<sequence>MNNNRRNVPGIRHYAGPAGGWGALKATAIAVRTQMDAFYAPATLFAHQPARRL</sequence>
<name>A0A4U9I2C6_9ENTR</name>